<evidence type="ECO:0000313" key="3">
    <source>
        <dbReference type="EMBL" id="EJN57203.1"/>
    </source>
</evidence>
<dbReference type="GO" id="GO:0000160">
    <property type="term" value="P:phosphorelay signal transduction system"/>
    <property type="evidence" value="ECO:0007669"/>
    <property type="project" value="InterPro"/>
</dbReference>
<feature type="domain" description="Response regulatory" evidence="2">
    <location>
        <begin position="1"/>
        <end position="126"/>
    </location>
</feature>
<dbReference type="RefSeq" id="WP_009377913.1">
    <property type="nucleotide sequence ID" value="NZ_ALJD01000016.1"/>
</dbReference>
<evidence type="ECO:0000313" key="4">
    <source>
        <dbReference type="Proteomes" id="UP000007813"/>
    </source>
</evidence>
<dbReference type="EMBL" id="ALJD01000016">
    <property type="protein sequence ID" value="EJN57203.1"/>
    <property type="molecule type" value="Genomic_DNA"/>
</dbReference>
<dbReference type="Gene3D" id="3.40.50.2300">
    <property type="match status" value="1"/>
</dbReference>
<dbReference type="OrthoDB" id="9652at2157"/>
<organism evidence="3 4">
    <name type="scientific">Halogranum salarium B-1</name>
    <dbReference type="NCBI Taxonomy" id="1210908"/>
    <lineage>
        <taxon>Archaea</taxon>
        <taxon>Methanobacteriati</taxon>
        <taxon>Methanobacteriota</taxon>
        <taxon>Stenosarchaea group</taxon>
        <taxon>Halobacteria</taxon>
        <taxon>Halobacteriales</taxon>
        <taxon>Haloferacaceae</taxon>
    </lineage>
</organism>
<evidence type="ECO:0000256" key="1">
    <source>
        <dbReference type="PROSITE-ProRule" id="PRU00169"/>
    </source>
</evidence>
<comment type="caution">
    <text evidence="3">The sequence shown here is derived from an EMBL/GenBank/DDBJ whole genome shotgun (WGS) entry which is preliminary data.</text>
</comment>
<sequence length="142" mass="15717">MLHEDVDETVEVLLFAASGDEALTEAFDRAERFDLTVVNDAETALDRMRSGEVPPPQLLLMEFEGDGEGVELLQTVKADEQLRRIPVITISDSPTACELSYDKQANAHVKRPSDPDGFDEAVDRIESFWVRAATLPPVTNDS</sequence>
<dbReference type="PROSITE" id="PS50110">
    <property type="entry name" value="RESPONSE_REGULATORY"/>
    <property type="match status" value="1"/>
</dbReference>
<evidence type="ECO:0000259" key="2">
    <source>
        <dbReference type="PROSITE" id="PS50110"/>
    </source>
</evidence>
<dbReference type="AlphaFoldDB" id="J2ZW21"/>
<comment type="caution">
    <text evidence="1">Lacks conserved residue(s) required for the propagation of feature annotation.</text>
</comment>
<dbReference type="SUPFAM" id="SSF52172">
    <property type="entry name" value="CheY-like"/>
    <property type="match status" value="1"/>
</dbReference>
<dbReference type="Proteomes" id="UP000007813">
    <property type="component" value="Unassembled WGS sequence"/>
</dbReference>
<name>J2ZW21_9EURY</name>
<protein>
    <recommendedName>
        <fullName evidence="2">Response regulatory domain-containing protein</fullName>
    </recommendedName>
</protein>
<dbReference type="PANTHER" id="PTHR44520">
    <property type="entry name" value="RESPONSE REGULATOR RCP1-RELATED"/>
    <property type="match status" value="1"/>
</dbReference>
<dbReference type="eggNOG" id="arCOG02589">
    <property type="taxonomic scope" value="Archaea"/>
</dbReference>
<reference evidence="3 4" key="1">
    <citation type="journal article" date="2012" name="J. Bacteriol.">
        <title>Draft Genome Sequence of the Extremely Halophilic Archaeon Halogranum salarium B-1T.</title>
        <authorList>
            <person name="Kim K.K."/>
            <person name="Lee K.C."/>
            <person name="Lee J.S."/>
        </authorList>
    </citation>
    <scope>NUCLEOTIDE SEQUENCE [LARGE SCALE GENOMIC DNA]</scope>
    <source>
        <strain evidence="3 4">B-1</strain>
    </source>
</reference>
<dbReference type="PANTHER" id="PTHR44520:SF2">
    <property type="entry name" value="RESPONSE REGULATOR RCP1"/>
    <property type="match status" value="1"/>
</dbReference>
<accession>J2ZW21</accession>
<dbReference type="InterPro" id="IPR052893">
    <property type="entry name" value="TCS_response_regulator"/>
</dbReference>
<gene>
    <name evidence="3" type="ORF">HSB1_45890</name>
</gene>
<dbReference type="InterPro" id="IPR011006">
    <property type="entry name" value="CheY-like_superfamily"/>
</dbReference>
<proteinExistence type="predicted"/>
<dbReference type="InterPro" id="IPR001789">
    <property type="entry name" value="Sig_transdc_resp-reg_receiver"/>
</dbReference>